<feature type="domain" description="Acyltransferase 3" evidence="3">
    <location>
        <begin position="223"/>
        <end position="575"/>
    </location>
</feature>
<keyword evidence="2" id="KW-1133">Transmembrane helix</keyword>
<feature type="transmembrane region" description="Helical" evidence="2">
    <location>
        <begin position="455"/>
        <end position="473"/>
    </location>
</feature>
<feature type="transmembrane region" description="Helical" evidence="2">
    <location>
        <begin position="312"/>
        <end position="331"/>
    </location>
</feature>
<keyword evidence="2" id="KW-0812">Transmembrane</keyword>
<dbReference type="Proteomes" id="UP000019118">
    <property type="component" value="Unassembled WGS sequence"/>
</dbReference>
<feature type="transmembrane region" description="Helical" evidence="2">
    <location>
        <begin position="521"/>
        <end position="540"/>
    </location>
</feature>
<feature type="transmembrane region" description="Helical" evidence="2">
    <location>
        <begin position="376"/>
        <end position="395"/>
    </location>
</feature>
<evidence type="ECO:0000256" key="1">
    <source>
        <dbReference type="SAM" id="MobiDB-lite"/>
    </source>
</evidence>
<feature type="transmembrane region" description="Helical" evidence="2">
    <location>
        <begin position="402"/>
        <end position="423"/>
    </location>
</feature>
<dbReference type="AlphaFoldDB" id="A0AAR5Q6P4"/>
<dbReference type="GeneID" id="109543512"/>
<dbReference type="EnsemblMetazoa" id="XM_019913252.1">
    <property type="protein sequence ID" value="XP_019768811.1"/>
    <property type="gene ID" value="LOC109543512"/>
</dbReference>
<dbReference type="KEGG" id="dpa:109543512"/>
<reference evidence="4" key="2">
    <citation type="submission" date="2024-08" db="UniProtKB">
        <authorList>
            <consortium name="EnsemblMetazoa"/>
        </authorList>
    </citation>
    <scope>IDENTIFICATION</scope>
</reference>
<feature type="transmembrane region" description="Helical" evidence="2">
    <location>
        <begin position="229"/>
        <end position="250"/>
    </location>
</feature>
<feature type="region of interest" description="Disordered" evidence="1">
    <location>
        <begin position="634"/>
        <end position="660"/>
    </location>
</feature>
<feature type="transmembrane region" description="Helical" evidence="2">
    <location>
        <begin position="119"/>
        <end position="138"/>
    </location>
</feature>
<dbReference type="InterPro" id="IPR052728">
    <property type="entry name" value="O2_lipid_transport_reg"/>
</dbReference>
<dbReference type="InterPro" id="IPR002656">
    <property type="entry name" value="Acyl_transf_3_dom"/>
</dbReference>
<sequence>MPELFYLDNFDQCMLKGEAALFCVFTFELGPTPDTNSKIWEIIKNVSDNPLNYRHDQLRHGICVPETCKTHYNDSSNTITQAIQACYNEKLQTLGLGGNVVFLHCQTPHSDYPVDVYDIAFGAILFVYCVFVVFASIYERHLVAGGESKYLVNSSKNEFVAFQSTGSDRNTYTVPVQAKSNSKKNLLQIKRSVGAFISAFSVPKNWYRLRSTTSNPDHRKLRSIQGMRFYTIMCVVAIHTIMNHLGGPVANPQYTENITKPILNMLLINGWYVVQTFFVISGWLLAYHFFMETSKIPDLKLSYLVWIILQRFVRLAPAIAVMVGFHGTWLVHMGRGPYWDQFIGEETRNCRKNWWTNLLFVNNYVDKINMCLQQTWYVAAEMQLFVGAVFVLYFVKKYPSLLKYAFSSMCFVGILIPGIIAYVNKYDIIVRQYPETMYNLNALRLEYWHQLYSSGYSNIATYSIGVIFGYLFYQHRSTTFPIRMVHKILWWIFTFGMCLSVVLIAVVFYDPSFVVTPLNSAVYWSAGKTLFALGIAIGIFGFSQKIGWFARWFIEYPPVEVLGRLTYSTYITHVAYSRLQLGYRRYPVAANDAMMFLAVLGDITLAYLTGTVFCLLVEMPISALQKLWNSGGDGKPRTMVRKSSEKSLETLDMSQHNINV</sequence>
<reference evidence="5" key="1">
    <citation type="journal article" date="2013" name="Genome Biol.">
        <title>Draft genome of the mountain pine beetle, Dendroctonus ponderosae Hopkins, a major forest pest.</title>
        <authorList>
            <person name="Keeling C.I."/>
            <person name="Yuen M.M."/>
            <person name="Liao N.Y."/>
            <person name="Docking T.R."/>
            <person name="Chan S.K."/>
            <person name="Taylor G.A."/>
            <person name="Palmquist D.L."/>
            <person name="Jackman S.D."/>
            <person name="Nguyen A."/>
            <person name="Li M."/>
            <person name="Henderson H."/>
            <person name="Janes J.K."/>
            <person name="Zhao Y."/>
            <person name="Pandoh P."/>
            <person name="Moore R."/>
            <person name="Sperling F.A."/>
            <person name="Huber D.P."/>
            <person name="Birol I."/>
            <person name="Jones S.J."/>
            <person name="Bohlmann J."/>
        </authorList>
    </citation>
    <scope>NUCLEOTIDE SEQUENCE</scope>
</reference>
<keyword evidence="5" id="KW-1185">Reference proteome</keyword>
<feature type="transmembrane region" description="Helical" evidence="2">
    <location>
        <begin position="593"/>
        <end position="617"/>
    </location>
</feature>
<keyword evidence="2" id="KW-0472">Membrane</keyword>
<dbReference type="PANTHER" id="PTHR11161">
    <property type="entry name" value="O-ACYLTRANSFERASE"/>
    <property type="match status" value="1"/>
</dbReference>
<accession>A0AAR5Q6P4</accession>
<evidence type="ECO:0000313" key="5">
    <source>
        <dbReference type="Proteomes" id="UP000019118"/>
    </source>
</evidence>
<evidence type="ECO:0000256" key="2">
    <source>
        <dbReference type="SAM" id="Phobius"/>
    </source>
</evidence>
<proteinExistence type="predicted"/>
<dbReference type="PANTHER" id="PTHR11161:SF22">
    <property type="entry name" value="ACYLTRANSFERASE 3 DOMAIN-CONTAINING PROTEIN-RELATED"/>
    <property type="match status" value="1"/>
</dbReference>
<evidence type="ECO:0000259" key="3">
    <source>
        <dbReference type="Pfam" id="PF01757"/>
    </source>
</evidence>
<dbReference type="GO" id="GO:0016747">
    <property type="term" value="F:acyltransferase activity, transferring groups other than amino-acyl groups"/>
    <property type="evidence" value="ECO:0007669"/>
    <property type="project" value="InterPro"/>
</dbReference>
<dbReference type="Pfam" id="PF01757">
    <property type="entry name" value="Acyl_transf_3"/>
    <property type="match status" value="1"/>
</dbReference>
<organism evidence="4 5">
    <name type="scientific">Dendroctonus ponderosae</name>
    <name type="common">Mountain pine beetle</name>
    <dbReference type="NCBI Taxonomy" id="77166"/>
    <lineage>
        <taxon>Eukaryota</taxon>
        <taxon>Metazoa</taxon>
        <taxon>Ecdysozoa</taxon>
        <taxon>Arthropoda</taxon>
        <taxon>Hexapoda</taxon>
        <taxon>Insecta</taxon>
        <taxon>Pterygota</taxon>
        <taxon>Neoptera</taxon>
        <taxon>Endopterygota</taxon>
        <taxon>Coleoptera</taxon>
        <taxon>Polyphaga</taxon>
        <taxon>Cucujiformia</taxon>
        <taxon>Curculionidae</taxon>
        <taxon>Scolytinae</taxon>
        <taxon>Dendroctonus</taxon>
    </lineage>
</organism>
<protein>
    <recommendedName>
        <fullName evidence="3">Acyltransferase 3 domain-containing protein</fullName>
    </recommendedName>
</protein>
<feature type="transmembrane region" description="Helical" evidence="2">
    <location>
        <begin position="488"/>
        <end position="509"/>
    </location>
</feature>
<evidence type="ECO:0000313" key="4">
    <source>
        <dbReference type="EnsemblMetazoa" id="XP_019768811.1"/>
    </source>
</evidence>
<feature type="transmembrane region" description="Helical" evidence="2">
    <location>
        <begin position="270"/>
        <end position="291"/>
    </location>
</feature>
<name>A0AAR5Q6P4_DENPD</name>